<dbReference type="RefSeq" id="WP_305992218.1">
    <property type="nucleotide sequence ID" value="NZ_JAVAMP010000005.1"/>
</dbReference>
<name>A0ABT9J006_9BACL</name>
<dbReference type="Pfam" id="PF01022">
    <property type="entry name" value="HTH_5"/>
    <property type="match status" value="1"/>
</dbReference>
<reference evidence="5 6" key="1">
    <citation type="submission" date="2023-08" db="EMBL/GenBank/DDBJ databases">
        <authorList>
            <person name="Park J.-S."/>
        </authorList>
    </citation>
    <scope>NUCLEOTIDE SEQUENCE [LARGE SCALE GENOMIC DNA]</scope>
    <source>
        <strain evidence="5 6">2205SS18-9</strain>
    </source>
</reference>
<evidence type="ECO:0000259" key="4">
    <source>
        <dbReference type="PROSITE" id="PS50987"/>
    </source>
</evidence>
<sequence length="115" mass="13115">MTSNETKTQLITAVHEQLQDCTEVFLALADPVRQEIIMVLTKYDTLNVTQIVEQFSLSRPTISHHLKILRQAGLVSTQKVATEIFYTLQIQDALKNLKKLVDISEEIEDSKQICE</sequence>
<dbReference type="InterPro" id="IPR036388">
    <property type="entry name" value="WH-like_DNA-bd_sf"/>
</dbReference>
<dbReference type="PANTHER" id="PTHR33154:SF33">
    <property type="entry name" value="TRANSCRIPTIONAL REPRESSOR SDPR"/>
    <property type="match status" value="1"/>
</dbReference>
<evidence type="ECO:0000313" key="5">
    <source>
        <dbReference type="EMBL" id="MDP5274908.1"/>
    </source>
</evidence>
<dbReference type="Gene3D" id="1.10.10.10">
    <property type="entry name" value="Winged helix-like DNA-binding domain superfamily/Winged helix DNA-binding domain"/>
    <property type="match status" value="1"/>
</dbReference>
<dbReference type="PANTHER" id="PTHR33154">
    <property type="entry name" value="TRANSCRIPTIONAL REGULATOR, ARSR FAMILY"/>
    <property type="match status" value="1"/>
</dbReference>
<evidence type="ECO:0000256" key="3">
    <source>
        <dbReference type="ARBA" id="ARBA00023163"/>
    </source>
</evidence>
<keyword evidence="6" id="KW-1185">Reference proteome</keyword>
<protein>
    <submittedName>
        <fullName evidence="5">Metalloregulator ArsR/SmtB family transcription factor</fullName>
    </submittedName>
</protein>
<feature type="domain" description="HTH arsR-type" evidence="4">
    <location>
        <begin position="13"/>
        <end position="108"/>
    </location>
</feature>
<keyword evidence="2" id="KW-0238">DNA-binding</keyword>
<accession>A0ABT9J006</accession>
<dbReference type="SUPFAM" id="SSF46785">
    <property type="entry name" value="Winged helix' DNA-binding domain"/>
    <property type="match status" value="1"/>
</dbReference>
<evidence type="ECO:0000256" key="2">
    <source>
        <dbReference type="ARBA" id="ARBA00023125"/>
    </source>
</evidence>
<evidence type="ECO:0000256" key="1">
    <source>
        <dbReference type="ARBA" id="ARBA00023015"/>
    </source>
</evidence>
<dbReference type="Proteomes" id="UP001231941">
    <property type="component" value="Unassembled WGS sequence"/>
</dbReference>
<dbReference type="InterPro" id="IPR051081">
    <property type="entry name" value="HTH_MetalResp_TranReg"/>
</dbReference>
<keyword evidence="1" id="KW-0805">Transcription regulation</keyword>
<comment type="caution">
    <text evidence="5">The sequence shown here is derived from an EMBL/GenBank/DDBJ whole genome shotgun (WGS) entry which is preliminary data.</text>
</comment>
<dbReference type="InterPro" id="IPR001845">
    <property type="entry name" value="HTH_ArsR_DNA-bd_dom"/>
</dbReference>
<dbReference type="CDD" id="cd00090">
    <property type="entry name" value="HTH_ARSR"/>
    <property type="match status" value="1"/>
</dbReference>
<dbReference type="InterPro" id="IPR011991">
    <property type="entry name" value="ArsR-like_HTH"/>
</dbReference>
<keyword evidence="3" id="KW-0804">Transcription</keyword>
<evidence type="ECO:0000313" key="6">
    <source>
        <dbReference type="Proteomes" id="UP001231941"/>
    </source>
</evidence>
<dbReference type="PROSITE" id="PS50987">
    <property type="entry name" value="HTH_ARSR_2"/>
    <property type="match status" value="1"/>
</dbReference>
<dbReference type="InterPro" id="IPR036390">
    <property type="entry name" value="WH_DNA-bd_sf"/>
</dbReference>
<organism evidence="5 6">
    <name type="scientific">Chengkuizengella axinellae</name>
    <dbReference type="NCBI Taxonomy" id="3064388"/>
    <lineage>
        <taxon>Bacteria</taxon>
        <taxon>Bacillati</taxon>
        <taxon>Bacillota</taxon>
        <taxon>Bacilli</taxon>
        <taxon>Bacillales</taxon>
        <taxon>Paenibacillaceae</taxon>
        <taxon>Chengkuizengella</taxon>
    </lineage>
</organism>
<dbReference type="SMART" id="SM00418">
    <property type="entry name" value="HTH_ARSR"/>
    <property type="match status" value="1"/>
</dbReference>
<dbReference type="EMBL" id="JAVAMP010000005">
    <property type="protein sequence ID" value="MDP5274908.1"/>
    <property type="molecule type" value="Genomic_DNA"/>
</dbReference>
<gene>
    <name evidence="5" type="ORF">Q5Y73_12385</name>
</gene>
<dbReference type="NCBIfam" id="NF033788">
    <property type="entry name" value="HTH_metalloreg"/>
    <property type="match status" value="1"/>
</dbReference>
<dbReference type="PRINTS" id="PR00778">
    <property type="entry name" value="HTHARSR"/>
</dbReference>
<proteinExistence type="predicted"/>